<feature type="compositionally biased region" description="Polar residues" evidence="4">
    <location>
        <begin position="702"/>
        <end position="720"/>
    </location>
</feature>
<dbReference type="InterPro" id="IPR001680">
    <property type="entry name" value="WD40_rpt"/>
</dbReference>
<feature type="repeat" description="WD" evidence="3">
    <location>
        <begin position="373"/>
        <end position="415"/>
    </location>
</feature>
<feature type="compositionally biased region" description="Polar residues" evidence="4">
    <location>
        <begin position="94"/>
        <end position="103"/>
    </location>
</feature>
<dbReference type="PANTHER" id="PTHR14221">
    <property type="entry name" value="WD REPEAT DOMAIN 44"/>
    <property type="match status" value="1"/>
</dbReference>
<feature type="region of interest" description="Disordered" evidence="4">
    <location>
        <begin position="700"/>
        <end position="806"/>
    </location>
</feature>
<feature type="region of interest" description="Disordered" evidence="4">
    <location>
        <begin position="837"/>
        <end position="876"/>
    </location>
</feature>
<evidence type="ECO:0000256" key="3">
    <source>
        <dbReference type="PROSITE-ProRule" id="PRU00221"/>
    </source>
</evidence>
<feature type="repeat" description="WD" evidence="3">
    <location>
        <begin position="333"/>
        <end position="373"/>
    </location>
</feature>
<dbReference type="Pfam" id="PF00400">
    <property type="entry name" value="WD40"/>
    <property type="match status" value="4"/>
</dbReference>
<feature type="repeat" description="WD" evidence="3">
    <location>
        <begin position="261"/>
        <end position="292"/>
    </location>
</feature>
<dbReference type="InterPro" id="IPR015943">
    <property type="entry name" value="WD40/YVTN_repeat-like_dom_sf"/>
</dbReference>
<evidence type="ECO:0000256" key="4">
    <source>
        <dbReference type="SAM" id="MobiDB-lite"/>
    </source>
</evidence>
<sequence>MTDIVQQPAAINGRRALTATHLEETLLRNANANANAADDESRLDDPTNKAMLRSRNGQAHLQHSTTPATSGEPVDDYEDEELLRSRPQLKTLRSHTYQTTQKSRAPPDVSSSPMSPPPRPEHKVSVETNENENGHKERKKGVSFLSRFINVGTKKKDEPEDEPEKEPDEEEPRPEGMDAQAYLHAVDNIEFNPRHPQPPPYIKVRSKYKKEKEFDRVFLAQELKAGTLAVPLARTPTSQPTLSRTNTTFTLNSPTSETGPSQSEEEAVWALEFSKDGKYLASGGQDKIIRVWAVISTFEERRELEKEEDEVNATAQGLRLDAPVFHSVVHRQYEGHEGAVIDLSWSKNNFLLSASADKTVRLWHISRAECLCTFKHTEYVYSVQFHPKDDRFFLAGSRDMKLRLWSIPDKAVAFSKQASEVITAVAFTPDGKTAIAGTVNGICSFYETEGLKLKTQVAVRSNHGRNARGSKICSIQAVTLLDSKHSGDVKLLISSNDSRIRVYNFRDKSLEMKFKGHKSEQCAIHATFSDDARYIICGSEDKGAFIWSTTASENEKPNQRPVEWFEATTSKTMWALLAPQQTRQLLGQSEDPIYDLCNPPPITLMSRSESAASSRPPTEGGSVKNHAAKPRPEPAKKGRESPQYLARNGHPGGQIIVTASSSGDIRVYRQDCAFTKRKSSDDASSIFGGKKPSSLYMARAMSRSSTGRNGRSDSTGTQPPQDRILSWRQAISSTQSLDRTGANRNGSDAKSARSISPGKAGSICQGRRSDSIARRGDSERLTPLTRKRTEESTPPKEKVDSKELNQENPLWLQGQQSMMAWNFREYAGLARRDIGEDSTGHLGIPSDNGRPGLEGRGSKKSIVSALSSEEMSADDVEIEEAGSDVAEVRCEKCKGTSFKAKMVKGTGQRLVCQRCGSVT</sequence>
<feature type="compositionally biased region" description="Polar residues" evidence="4">
    <location>
        <begin position="235"/>
        <end position="262"/>
    </location>
</feature>
<dbReference type="InterPro" id="IPR036322">
    <property type="entry name" value="WD40_repeat_dom_sf"/>
</dbReference>
<dbReference type="SUPFAM" id="SSF50978">
    <property type="entry name" value="WD40 repeat-like"/>
    <property type="match status" value="1"/>
</dbReference>
<dbReference type="CDD" id="cd00200">
    <property type="entry name" value="WD40"/>
    <property type="match status" value="1"/>
</dbReference>
<dbReference type="PANTHER" id="PTHR14221:SF0">
    <property type="entry name" value="WD REPEAT-CONTAINING PROTEIN 44"/>
    <property type="match status" value="1"/>
</dbReference>
<evidence type="ECO:0000256" key="1">
    <source>
        <dbReference type="ARBA" id="ARBA00022574"/>
    </source>
</evidence>
<evidence type="ECO:0008006" key="7">
    <source>
        <dbReference type="Google" id="ProtNLM"/>
    </source>
</evidence>
<dbReference type="PROSITE" id="PS50082">
    <property type="entry name" value="WD_REPEATS_2"/>
    <property type="match status" value="3"/>
</dbReference>
<dbReference type="PROSITE" id="PS50294">
    <property type="entry name" value="WD_REPEATS_REGION"/>
    <property type="match status" value="3"/>
</dbReference>
<feature type="compositionally biased region" description="Basic and acidic residues" evidence="4">
    <location>
        <begin position="767"/>
        <end position="780"/>
    </location>
</feature>
<feature type="compositionally biased region" description="Polar residues" evidence="4">
    <location>
        <begin position="729"/>
        <end position="748"/>
    </location>
</feature>
<feature type="compositionally biased region" description="Acidic residues" evidence="4">
    <location>
        <begin position="159"/>
        <end position="172"/>
    </location>
</feature>
<gene>
    <name evidence="5" type="ORF">EG328_006663</name>
</gene>
<protein>
    <recommendedName>
        <fullName evidence="7">WD40 repeat-like protein</fullName>
    </recommendedName>
</protein>
<dbReference type="InterPro" id="IPR040324">
    <property type="entry name" value="WDR44/Dgr2"/>
</dbReference>
<feature type="compositionally biased region" description="Low complexity" evidence="4">
    <location>
        <begin position="606"/>
        <end position="619"/>
    </location>
</feature>
<dbReference type="PRINTS" id="PR00320">
    <property type="entry name" value="GPROTEINBRPT"/>
</dbReference>
<feature type="compositionally biased region" description="Basic and acidic residues" evidence="4">
    <location>
        <begin position="630"/>
        <end position="640"/>
    </location>
</feature>
<feature type="region of interest" description="Disordered" evidence="4">
    <location>
        <begin position="54"/>
        <end position="175"/>
    </location>
</feature>
<dbReference type="Gene3D" id="2.130.10.10">
    <property type="entry name" value="YVTN repeat-like/Quinoprotein amine dehydrogenase"/>
    <property type="match status" value="1"/>
</dbReference>
<reference evidence="5 6" key="1">
    <citation type="submission" date="2018-12" db="EMBL/GenBank/DDBJ databases">
        <title>Venturia inaequalis Genome Resource.</title>
        <authorList>
            <person name="Lichtner F.J."/>
        </authorList>
    </citation>
    <scope>NUCLEOTIDE SEQUENCE [LARGE SCALE GENOMIC DNA]</scope>
    <source>
        <strain evidence="5 6">120213</strain>
    </source>
</reference>
<dbReference type="InterPro" id="IPR020472">
    <property type="entry name" value="WD40_PAC1"/>
</dbReference>
<evidence type="ECO:0000313" key="5">
    <source>
        <dbReference type="EMBL" id="KAE9969827.1"/>
    </source>
</evidence>
<feature type="region of interest" description="Disordered" evidence="4">
    <location>
        <begin position="235"/>
        <end position="263"/>
    </location>
</feature>
<proteinExistence type="predicted"/>
<dbReference type="AlphaFoldDB" id="A0A8H3UFR0"/>
<evidence type="ECO:0000256" key="2">
    <source>
        <dbReference type="ARBA" id="ARBA00022737"/>
    </source>
</evidence>
<accession>A0A8H3UFR0</accession>
<comment type="caution">
    <text evidence="5">The sequence shown here is derived from an EMBL/GenBank/DDBJ whole genome shotgun (WGS) entry which is preliminary data.</text>
</comment>
<evidence type="ECO:0000313" key="6">
    <source>
        <dbReference type="Proteomes" id="UP000447873"/>
    </source>
</evidence>
<organism evidence="5 6">
    <name type="scientific">Venturia inaequalis</name>
    <name type="common">Apple scab fungus</name>
    <dbReference type="NCBI Taxonomy" id="5025"/>
    <lineage>
        <taxon>Eukaryota</taxon>
        <taxon>Fungi</taxon>
        <taxon>Dikarya</taxon>
        <taxon>Ascomycota</taxon>
        <taxon>Pezizomycotina</taxon>
        <taxon>Dothideomycetes</taxon>
        <taxon>Pleosporomycetidae</taxon>
        <taxon>Venturiales</taxon>
        <taxon>Venturiaceae</taxon>
        <taxon>Venturia</taxon>
    </lineage>
</organism>
<name>A0A8H3UFR0_VENIN</name>
<dbReference type="Proteomes" id="UP000447873">
    <property type="component" value="Unassembled WGS sequence"/>
</dbReference>
<feature type="region of interest" description="Disordered" evidence="4">
    <location>
        <begin position="597"/>
        <end position="657"/>
    </location>
</feature>
<dbReference type="EMBL" id="WNWS01000353">
    <property type="protein sequence ID" value="KAE9969827.1"/>
    <property type="molecule type" value="Genomic_DNA"/>
</dbReference>
<keyword evidence="2" id="KW-0677">Repeat</keyword>
<feature type="compositionally biased region" description="Polar residues" evidence="4">
    <location>
        <begin position="55"/>
        <end position="69"/>
    </location>
</feature>
<feature type="compositionally biased region" description="Basic and acidic residues" evidence="4">
    <location>
        <begin position="787"/>
        <end position="805"/>
    </location>
</feature>
<dbReference type="SMART" id="SM00320">
    <property type="entry name" value="WD40"/>
    <property type="match status" value="7"/>
</dbReference>
<keyword evidence="1 3" id="KW-0853">WD repeat</keyword>